<dbReference type="SUPFAM" id="SSF48179">
    <property type="entry name" value="6-phosphogluconate dehydrogenase C-terminal domain-like"/>
    <property type="match status" value="1"/>
</dbReference>
<dbReference type="PANTHER" id="PTHR48075">
    <property type="entry name" value="3-HYDROXYACYL-COA DEHYDROGENASE FAMILY PROTEIN"/>
    <property type="match status" value="1"/>
</dbReference>
<comment type="similarity">
    <text evidence="1">Belongs to the 3-hydroxyacyl-CoA dehydrogenase family.</text>
</comment>
<accession>F1TBM7</accession>
<dbReference type="Gene3D" id="3.40.50.720">
    <property type="entry name" value="NAD(P)-binding Rossmann-like Domain"/>
    <property type="match status" value="1"/>
</dbReference>
<reference evidence="3" key="1">
    <citation type="submission" date="2009-07" db="EMBL/GenBank/DDBJ databases">
        <authorList>
            <consortium name="US DOE Joint Genome Institute (JGI-PGF)"/>
            <person name="Lucas S."/>
            <person name="Copeland A."/>
            <person name="Lapidus A."/>
            <person name="Glavina del Rio T."/>
            <person name="Tice H."/>
            <person name="Bruce D."/>
            <person name="Goodwin L."/>
            <person name="Pitluck S."/>
            <person name="Larimer F."/>
            <person name="Land M.L."/>
            <person name="Mouttaki H."/>
            <person name="He Z."/>
            <person name="Zhou J."/>
            <person name="Hemme C.L."/>
        </authorList>
    </citation>
    <scope>NUCLEOTIDE SEQUENCE [LARGE SCALE GENOMIC DNA]</scope>
    <source>
        <strain evidence="3">DSM 2782</strain>
    </source>
</reference>
<dbReference type="PANTHER" id="PTHR48075:SF5">
    <property type="entry name" value="3-HYDROXYBUTYRYL-COA DEHYDROGENASE"/>
    <property type="match status" value="1"/>
</dbReference>
<comment type="caution">
    <text evidence="3">The sequence shown here is derived from an EMBL/GenBank/DDBJ whole genome shotgun (WGS) entry which is preliminary data.</text>
</comment>
<gene>
    <name evidence="3" type="ORF">Cpap_2584</name>
</gene>
<evidence type="ECO:0000313" key="4">
    <source>
        <dbReference type="Proteomes" id="UP000003860"/>
    </source>
</evidence>
<dbReference type="RefSeq" id="WP_004618594.1">
    <property type="nucleotide sequence ID" value="NZ_ACXX02000004.1"/>
</dbReference>
<dbReference type="EMBL" id="ACXX02000004">
    <property type="protein sequence ID" value="EGD48431.1"/>
    <property type="molecule type" value="Genomic_DNA"/>
</dbReference>
<keyword evidence="4" id="KW-1185">Reference proteome</keyword>
<reference evidence="3" key="2">
    <citation type="submission" date="2011-01" db="EMBL/GenBank/DDBJ databases">
        <title>The Non-contiguous Finished genome of Clostridium papyrosolvens.</title>
        <authorList>
            <person name="Lucas S."/>
            <person name="Copeland A."/>
            <person name="Lapidus A."/>
            <person name="Cheng J.-F."/>
            <person name="Goodwin L."/>
            <person name="Pitluck S."/>
            <person name="Misra M."/>
            <person name="Chertkov O."/>
            <person name="Detter J.C."/>
            <person name="Han C."/>
            <person name="Tapia R."/>
            <person name="Land M."/>
            <person name="Hauser L."/>
            <person name="Kyrpides N."/>
            <person name="Ivanova N."/>
            <person name="Pagani I."/>
            <person name="Mouttaki H."/>
            <person name="He Z."/>
            <person name="Zhou J."/>
            <person name="Hemme C.L."/>
            <person name="Woyke T."/>
        </authorList>
    </citation>
    <scope>NUCLEOTIDE SEQUENCE [LARGE SCALE GENOMIC DNA]</scope>
    <source>
        <strain evidence="3">DSM 2782</strain>
    </source>
</reference>
<evidence type="ECO:0000313" key="3">
    <source>
        <dbReference type="EMBL" id="EGD48431.1"/>
    </source>
</evidence>
<dbReference type="InterPro" id="IPR006176">
    <property type="entry name" value="3-OHacyl-CoA_DH_NAD-bd"/>
</dbReference>
<evidence type="ECO:0000256" key="1">
    <source>
        <dbReference type="ARBA" id="ARBA00009463"/>
    </source>
</evidence>
<dbReference type="AlphaFoldDB" id="F1TBM7"/>
<dbReference type="Pfam" id="PF02737">
    <property type="entry name" value="3HCDH_N"/>
    <property type="match status" value="1"/>
</dbReference>
<dbReference type="InterPro" id="IPR013328">
    <property type="entry name" value="6PGD_dom2"/>
</dbReference>
<dbReference type="InterPro" id="IPR036291">
    <property type="entry name" value="NAD(P)-bd_dom_sf"/>
</dbReference>
<protein>
    <submittedName>
        <fullName evidence="3">3-hydroxyacyl-CoA dehydrogenase NAD-binding</fullName>
    </submittedName>
</protein>
<dbReference type="InterPro" id="IPR008927">
    <property type="entry name" value="6-PGluconate_DH-like_C_sf"/>
</dbReference>
<dbReference type="Proteomes" id="UP000003860">
    <property type="component" value="Unassembled WGS sequence"/>
</dbReference>
<sequence>MSCVGIVGNDNVGNAIAFHFSNKDYNVKVLNVNENGEYDGNLERRITRIRNIKGKFVEVSTEDKSIEWIESYEELSNVDFLIEAIHGTKESKQMVLKKIENNSLRDTPILTSGRVYFPSELATVLENPSRLLGIYLYDIEHGNNNGEIVTHSECFEEVVEKIKTLFTEAGLRVGVVKECTGFVHNRIGLFGIMCLLKFYDEKIITLKDLSKYIVVTKVGPKLFFNLTLGKEAKFELIEAREVFIQLSEKLGNDKFRLPNYINKYAYDELTFDNILNVIQQDSVEDYSISDEGFQIKEFKKIHIKGIHPIYNNILYPLLRGDTTLYFDENESKEYFDNIKNTTKDLYDRVLSKTVFINEENVKEVDLVMDFTIEMLDEKIESCKILQQKFGTEIPILLNTPIHKLEDISKTLVKPSMVFGMYTQKAYLANTELIINDIIDKEIYVSIRRMIKKLASDYIETKDTYVRPLVYFVFAKLLEASRLLEAGIATKEDIEIVGVDGEIFKYMDLFEIKNISKICNYLEPIYGRTFSMPEILLDMEKHHKKFYS</sequence>
<proteinExistence type="inferred from homology"/>
<dbReference type="GO" id="GO:0016491">
    <property type="term" value="F:oxidoreductase activity"/>
    <property type="evidence" value="ECO:0007669"/>
    <property type="project" value="TreeGrafter"/>
</dbReference>
<dbReference type="GO" id="GO:0070403">
    <property type="term" value="F:NAD+ binding"/>
    <property type="evidence" value="ECO:0007669"/>
    <property type="project" value="InterPro"/>
</dbReference>
<dbReference type="Gene3D" id="1.10.1040.10">
    <property type="entry name" value="N-(1-d-carboxylethyl)-l-norvaline Dehydrogenase, domain 2"/>
    <property type="match status" value="1"/>
</dbReference>
<evidence type="ECO:0000259" key="2">
    <source>
        <dbReference type="Pfam" id="PF02737"/>
    </source>
</evidence>
<dbReference type="OrthoDB" id="9771883at2"/>
<organism evidence="3 4">
    <name type="scientific">Ruminiclostridium papyrosolvens DSM 2782</name>
    <dbReference type="NCBI Taxonomy" id="588581"/>
    <lineage>
        <taxon>Bacteria</taxon>
        <taxon>Bacillati</taxon>
        <taxon>Bacillota</taxon>
        <taxon>Clostridia</taxon>
        <taxon>Eubacteriales</taxon>
        <taxon>Oscillospiraceae</taxon>
        <taxon>Ruminiclostridium</taxon>
    </lineage>
</organism>
<dbReference type="GO" id="GO:0006631">
    <property type="term" value="P:fatty acid metabolic process"/>
    <property type="evidence" value="ECO:0007669"/>
    <property type="project" value="InterPro"/>
</dbReference>
<dbReference type="STRING" id="588581.Cpap_2584"/>
<name>F1TBM7_9FIRM</name>
<dbReference type="SUPFAM" id="SSF51735">
    <property type="entry name" value="NAD(P)-binding Rossmann-fold domains"/>
    <property type="match status" value="1"/>
</dbReference>
<feature type="domain" description="3-hydroxyacyl-CoA dehydrogenase NAD binding" evidence="2">
    <location>
        <begin position="4"/>
        <end position="178"/>
    </location>
</feature>
<dbReference type="eggNOG" id="COG1250">
    <property type="taxonomic scope" value="Bacteria"/>
</dbReference>